<name>A0A667H5L7_LYNCA</name>
<dbReference type="Gene3D" id="3.90.180.10">
    <property type="entry name" value="Medium-chain alcohol dehydrogenases, catalytic domain"/>
    <property type="match status" value="1"/>
</dbReference>
<dbReference type="InterPro" id="IPR011032">
    <property type="entry name" value="GroES-like_sf"/>
</dbReference>
<dbReference type="AlphaFoldDB" id="A0A667H5L7"/>
<dbReference type="PANTHER" id="PTHR44154">
    <property type="entry name" value="QUINONE OXIDOREDUCTASE"/>
    <property type="match status" value="1"/>
</dbReference>
<dbReference type="SUPFAM" id="SSF50129">
    <property type="entry name" value="GroES-like"/>
    <property type="match status" value="1"/>
</dbReference>
<organism evidence="2 3">
    <name type="scientific">Lynx canadensis</name>
    <name type="common">Canada lynx</name>
    <name type="synonym">Felis canadensis</name>
    <dbReference type="NCBI Taxonomy" id="61383"/>
    <lineage>
        <taxon>Eukaryota</taxon>
        <taxon>Metazoa</taxon>
        <taxon>Chordata</taxon>
        <taxon>Craniata</taxon>
        <taxon>Vertebrata</taxon>
        <taxon>Euteleostomi</taxon>
        <taxon>Mammalia</taxon>
        <taxon>Eutheria</taxon>
        <taxon>Laurasiatheria</taxon>
        <taxon>Carnivora</taxon>
        <taxon>Feliformia</taxon>
        <taxon>Felidae</taxon>
        <taxon>Felinae</taxon>
        <taxon>Lynx</taxon>
    </lineage>
</organism>
<dbReference type="GO" id="GO:0003730">
    <property type="term" value="F:mRNA 3'-UTR binding"/>
    <property type="evidence" value="ECO:0007669"/>
    <property type="project" value="TreeGrafter"/>
</dbReference>
<keyword evidence="1" id="KW-0521">NADP</keyword>
<reference evidence="2" key="2">
    <citation type="submission" date="2025-09" db="UniProtKB">
        <authorList>
            <consortium name="Ensembl"/>
        </authorList>
    </citation>
    <scope>IDENTIFICATION</scope>
</reference>
<dbReference type="InterPro" id="IPR051603">
    <property type="entry name" value="Zinc-ADH_QOR/CCCR"/>
</dbReference>
<dbReference type="GO" id="GO:0070402">
    <property type="term" value="F:NADPH binding"/>
    <property type="evidence" value="ECO:0007669"/>
    <property type="project" value="TreeGrafter"/>
</dbReference>
<dbReference type="Ensembl" id="ENSLCNT00005017609.1">
    <property type="protein sequence ID" value="ENSLCNP00005015738.1"/>
    <property type="gene ID" value="ENSLCNG00005010336.1"/>
</dbReference>
<keyword evidence="3" id="KW-1185">Reference proteome</keyword>
<evidence type="ECO:0000313" key="3">
    <source>
        <dbReference type="Proteomes" id="UP000472241"/>
    </source>
</evidence>
<evidence type="ECO:0000313" key="2">
    <source>
        <dbReference type="Ensembl" id="ENSLCNP00005015738.1"/>
    </source>
</evidence>
<dbReference type="GO" id="GO:0003960">
    <property type="term" value="F:quinone reductase (NADPH) activity"/>
    <property type="evidence" value="ECO:0007669"/>
    <property type="project" value="TreeGrafter"/>
</dbReference>
<protein>
    <submittedName>
        <fullName evidence="2">Uncharacterized protein</fullName>
    </submittedName>
</protein>
<proteinExistence type="predicted"/>
<dbReference type="GO" id="GO:0005829">
    <property type="term" value="C:cytosol"/>
    <property type="evidence" value="ECO:0007669"/>
    <property type="project" value="TreeGrafter"/>
</dbReference>
<accession>A0A667H5L7</accession>
<reference evidence="2" key="1">
    <citation type="submission" date="2025-08" db="UniProtKB">
        <authorList>
            <consortium name="Ensembl"/>
        </authorList>
    </citation>
    <scope>IDENTIFICATION</scope>
</reference>
<sequence>MATGLKLMRAIRVFEFGGPEVLKFQSDVAVSTPKDHQVLIKVHARGVNPYALAADLTVYPLPEKLVFKQGAAISIPYFTAY</sequence>
<dbReference type="Proteomes" id="UP000472241">
    <property type="component" value="Unplaced"/>
</dbReference>
<evidence type="ECO:0000256" key="1">
    <source>
        <dbReference type="ARBA" id="ARBA00022857"/>
    </source>
</evidence>
<dbReference type="PANTHER" id="PTHR44154:SF1">
    <property type="entry name" value="QUINONE OXIDOREDUCTASE"/>
    <property type="match status" value="1"/>
</dbReference>